<feature type="chain" id="PRO_5011594188" description="DUF3347 domain-containing protein" evidence="1">
    <location>
        <begin position="20"/>
        <end position="187"/>
    </location>
</feature>
<dbReference type="Proteomes" id="UP000199021">
    <property type="component" value="Unassembled WGS sequence"/>
</dbReference>
<dbReference type="OrthoDB" id="5513217at2"/>
<dbReference type="RefSeq" id="WP_090168692.1">
    <property type="nucleotide sequence ID" value="NZ_FOFB01000012.1"/>
</dbReference>
<dbReference type="Pfam" id="PF11827">
    <property type="entry name" value="DUF3347"/>
    <property type="match status" value="1"/>
</dbReference>
<evidence type="ECO:0000256" key="1">
    <source>
        <dbReference type="SAM" id="SignalP"/>
    </source>
</evidence>
<feature type="signal peptide" evidence="1">
    <location>
        <begin position="1"/>
        <end position="19"/>
    </location>
</feature>
<dbReference type="InParanoid" id="A0A1H9H5E9"/>
<evidence type="ECO:0000259" key="2">
    <source>
        <dbReference type="Pfam" id="PF11827"/>
    </source>
</evidence>
<dbReference type="STRING" id="478744.SAMN05444359_11224"/>
<keyword evidence="1" id="KW-0732">Signal</keyword>
<sequence>MKLQIIVLFLALAFLQACNSGTKTDHATEMANHTDVELNTPEEVKAEKAATPDAFDASFADGITATVYQYYLKLQMALVNSDADDAKSAAGNLAEAIGDDKPALRDLAREVAEADDLEGVRARFAELTTGLEPLFTDGITDGVIYKQYCPMAFDGAGGNWFSDVSDIRNPYYGDKMLKCGKVVAEIK</sequence>
<evidence type="ECO:0000313" key="4">
    <source>
        <dbReference type="Proteomes" id="UP000199021"/>
    </source>
</evidence>
<dbReference type="EMBL" id="FOFB01000012">
    <property type="protein sequence ID" value="SEQ57564.1"/>
    <property type="molecule type" value="Genomic_DNA"/>
</dbReference>
<name>A0A1H9H5E9_9BACT</name>
<dbReference type="PROSITE" id="PS51257">
    <property type="entry name" value="PROKAR_LIPOPROTEIN"/>
    <property type="match status" value="1"/>
</dbReference>
<organism evidence="3 4">
    <name type="scientific">Neolewinella agarilytica</name>
    <dbReference type="NCBI Taxonomy" id="478744"/>
    <lineage>
        <taxon>Bacteria</taxon>
        <taxon>Pseudomonadati</taxon>
        <taxon>Bacteroidota</taxon>
        <taxon>Saprospiria</taxon>
        <taxon>Saprospirales</taxon>
        <taxon>Lewinellaceae</taxon>
        <taxon>Neolewinella</taxon>
    </lineage>
</organism>
<reference evidence="4" key="1">
    <citation type="submission" date="2016-10" db="EMBL/GenBank/DDBJ databases">
        <authorList>
            <person name="Varghese N."/>
            <person name="Submissions S."/>
        </authorList>
    </citation>
    <scope>NUCLEOTIDE SEQUENCE [LARGE SCALE GENOMIC DNA]</scope>
    <source>
        <strain evidence="4">DSM 24740</strain>
    </source>
</reference>
<feature type="domain" description="DUF3347" evidence="2">
    <location>
        <begin position="67"/>
        <end position="136"/>
    </location>
</feature>
<accession>A0A1H9H5E9</accession>
<protein>
    <recommendedName>
        <fullName evidence="2">DUF3347 domain-containing protein</fullName>
    </recommendedName>
</protein>
<dbReference type="AlphaFoldDB" id="A0A1H9H5E9"/>
<evidence type="ECO:0000313" key="3">
    <source>
        <dbReference type="EMBL" id="SEQ57564.1"/>
    </source>
</evidence>
<proteinExistence type="predicted"/>
<gene>
    <name evidence="3" type="ORF">SAMN05444359_11224</name>
</gene>
<keyword evidence="4" id="KW-1185">Reference proteome</keyword>
<dbReference type="InterPro" id="IPR021782">
    <property type="entry name" value="DUF3347"/>
</dbReference>